<feature type="domain" description="C2H2-type" evidence="11">
    <location>
        <begin position="242"/>
        <end position="269"/>
    </location>
</feature>
<feature type="binding site" evidence="10">
    <location>
        <position position="69"/>
    </location>
    <ligand>
        <name>Zn(2+)</name>
        <dbReference type="ChEBI" id="CHEBI:29105"/>
    </ligand>
</feature>
<protein>
    <submittedName>
        <fullName evidence="13">Uncharacterized protein</fullName>
    </submittedName>
</protein>
<dbReference type="SMART" id="SM00868">
    <property type="entry name" value="zf-AD"/>
    <property type="match status" value="1"/>
</dbReference>
<evidence type="ECO:0000256" key="1">
    <source>
        <dbReference type="ARBA" id="ARBA00004123"/>
    </source>
</evidence>
<keyword evidence="2 10" id="KW-0479">Metal-binding</keyword>
<accession>A0A8K0GLC2</accession>
<evidence type="ECO:0000256" key="9">
    <source>
        <dbReference type="PROSITE-ProRule" id="PRU00042"/>
    </source>
</evidence>
<dbReference type="SUPFAM" id="SSF57716">
    <property type="entry name" value="Glucocorticoid receptor-like (DNA-binding domain)"/>
    <property type="match status" value="1"/>
</dbReference>
<dbReference type="OrthoDB" id="1095242at2759"/>
<evidence type="ECO:0000259" key="12">
    <source>
        <dbReference type="PROSITE" id="PS51915"/>
    </source>
</evidence>
<dbReference type="GO" id="GO:0001227">
    <property type="term" value="F:DNA-binding transcription repressor activity, RNA polymerase II-specific"/>
    <property type="evidence" value="ECO:0007669"/>
    <property type="project" value="TreeGrafter"/>
</dbReference>
<dbReference type="Pfam" id="PF07776">
    <property type="entry name" value="zf-AD"/>
    <property type="match status" value="1"/>
</dbReference>
<feature type="binding site" evidence="10">
    <location>
        <position position="66"/>
    </location>
    <ligand>
        <name>Zn(2+)</name>
        <dbReference type="ChEBI" id="CHEBI:29105"/>
    </ligand>
</feature>
<dbReference type="PANTHER" id="PTHR24399">
    <property type="entry name" value="ZINC FINGER AND BTB DOMAIN-CONTAINING"/>
    <property type="match status" value="1"/>
</dbReference>
<dbReference type="Pfam" id="PF00096">
    <property type="entry name" value="zf-C2H2"/>
    <property type="match status" value="7"/>
</dbReference>
<dbReference type="FunFam" id="3.30.160.60:FF:001289">
    <property type="entry name" value="Zinc finger protein 574"/>
    <property type="match status" value="1"/>
</dbReference>
<dbReference type="Gene3D" id="3.40.1800.20">
    <property type="match status" value="1"/>
</dbReference>
<dbReference type="InterPro" id="IPR013087">
    <property type="entry name" value="Znf_C2H2_type"/>
</dbReference>
<comment type="subcellular location">
    <subcellularLocation>
        <location evidence="1">Nucleus</location>
    </subcellularLocation>
</comment>
<proteinExistence type="predicted"/>
<dbReference type="Proteomes" id="UP000801492">
    <property type="component" value="Unassembled WGS sequence"/>
</dbReference>
<evidence type="ECO:0000256" key="3">
    <source>
        <dbReference type="ARBA" id="ARBA00022737"/>
    </source>
</evidence>
<feature type="domain" description="ZAD" evidence="12">
    <location>
        <begin position="10"/>
        <end position="93"/>
    </location>
</feature>
<keyword evidence="14" id="KW-1185">Reference proteome</keyword>
<keyword evidence="3" id="KW-0677">Repeat</keyword>
<dbReference type="InterPro" id="IPR012934">
    <property type="entry name" value="Znf_AD"/>
</dbReference>
<dbReference type="FunFam" id="3.30.160.60:FF:000688">
    <property type="entry name" value="zinc finger protein 197 isoform X1"/>
    <property type="match status" value="1"/>
</dbReference>
<evidence type="ECO:0000313" key="14">
    <source>
        <dbReference type="Proteomes" id="UP000801492"/>
    </source>
</evidence>
<feature type="domain" description="C2H2-type" evidence="11">
    <location>
        <begin position="354"/>
        <end position="381"/>
    </location>
</feature>
<name>A0A8K0GLC2_IGNLU</name>
<dbReference type="AlphaFoldDB" id="A0A8K0GLC2"/>
<dbReference type="PROSITE" id="PS51915">
    <property type="entry name" value="ZAD"/>
    <property type="match status" value="1"/>
</dbReference>
<evidence type="ECO:0000256" key="2">
    <source>
        <dbReference type="ARBA" id="ARBA00022723"/>
    </source>
</evidence>
<evidence type="ECO:0000256" key="5">
    <source>
        <dbReference type="ARBA" id="ARBA00022833"/>
    </source>
</evidence>
<feature type="domain" description="C2H2-type" evidence="11">
    <location>
        <begin position="382"/>
        <end position="409"/>
    </location>
</feature>
<keyword evidence="7" id="KW-0804">Transcription</keyword>
<feature type="domain" description="C2H2-type" evidence="11">
    <location>
        <begin position="214"/>
        <end position="241"/>
    </location>
</feature>
<dbReference type="PROSITE" id="PS50157">
    <property type="entry name" value="ZINC_FINGER_C2H2_2"/>
    <property type="match status" value="8"/>
</dbReference>
<dbReference type="InterPro" id="IPR036236">
    <property type="entry name" value="Znf_C2H2_sf"/>
</dbReference>
<dbReference type="SUPFAM" id="SSF57667">
    <property type="entry name" value="beta-beta-alpha zinc fingers"/>
    <property type="match status" value="5"/>
</dbReference>
<evidence type="ECO:0000256" key="7">
    <source>
        <dbReference type="ARBA" id="ARBA00023163"/>
    </source>
</evidence>
<evidence type="ECO:0000256" key="8">
    <source>
        <dbReference type="ARBA" id="ARBA00023242"/>
    </source>
</evidence>
<dbReference type="Pfam" id="PF13912">
    <property type="entry name" value="zf-C2H2_6"/>
    <property type="match status" value="1"/>
</dbReference>
<evidence type="ECO:0000256" key="10">
    <source>
        <dbReference type="PROSITE-ProRule" id="PRU01263"/>
    </source>
</evidence>
<sequence>MSVPSIKKEGMCRTCLSEESIMISVFDTVDNTDSNTNNQSSIISEMLMSCTSLQVLEGDGLPDQVCLQCVHYITKAFSFKQLCEQSDATLRQLLKEPIATSYTKPLVTDDNLKAMFSVIEQKPTEFIDVGRERMENDDILDPLIAVNDFVNENAVLQIEEKTIIHTLEVKKETTKEIQADSGQVTYPCKKCSACFTSSIDFKVHSRTHPKSAHYICQICNKSFRFAHNLNRHKPVHDSAKCHLCSKCGKIFIRKDYFDRHMRSHNGERPHVCKLCGKALAAPYALIEHMRAHANEKNFVCSICGKGFARRAGIVAHRKTHEGIKTHACKVCGKRLSGSNSLKLHMKIHTGLRDHVCSHCGKGFTTRGNLVTHERMHTGERPYTCDICGKGFHNTSNLTAHSQSHSDKKQYVCSICKCDCSSLSQLKKHKCVQTKVKS</sequence>
<dbReference type="PROSITE" id="PS00028">
    <property type="entry name" value="ZINC_FINGER_C2H2_1"/>
    <property type="match status" value="7"/>
</dbReference>
<evidence type="ECO:0000256" key="4">
    <source>
        <dbReference type="ARBA" id="ARBA00022771"/>
    </source>
</evidence>
<dbReference type="GO" id="GO:0008270">
    <property type="term" value="F:zinc ion binding"/>
    <property type="evidence" value="ECO:0007669"/>
    <property type="project" value="UniProtKB-UniRule"/>
</dbReference>
<keyword evidence="5 10" id="KW-0862">Zinc</keyword>
<gene>
    <name evidence="13" type="ORF">ILUMI_01847</name>
</gene>
<keyword evidence="4 9" id="KW-0863">Zinc-finger</keyword>
<feature type="binding site" evidence="10">
    <location>
        <position position="15"/>
    </location>
    <ligand>
        <name>Zn(2+)</name>
        <dbReference type="ChEBI" id="CHEBI:29105"/>
    </ligand>
</feature>
<evidence type="ECO:0000313" key="13">
    <source>
        <dbReference type="EMBL" id="KAF2904319.1"/>
    </source>
</evidence>
<dbReference type="Gene3D" id="3.30.160.60">
    <property type="entry name" value="Classic Zinc Finger"/>
    <property type="match status" value="7"/>
</dbReference>
<dbReference type="GO" id="GO:0030674">
    <property type="term" value="F:protein-macromolecule adaptor activity"/>
    <property type="evidence" value="ECO:0007669"/>
    <property type="project" value="UniProtKB-ARBA"/>
</dbReference>
<dbReference type="GO" id="GO:0000978">
    <property type="term" value="F:RNA polymerase II cis-regulatory region sequence-specific DNA binding"/>
    <property type="evidence" value="ECO:0007669"/>
    <property type="project" value="TreeGrafter"/>
</dbReference>
<reference evidence="13" key="1">
    <citation type="submission" date="2019-08" db="EMBL/GenBank/DDBJ databases">
        <title>The genome of the North American firefly Photinus pyralis.</title>
        <authorList>
            <consortium name="Photinus pyralis genome working group"/>
            <person name="Fallon T.R."/>
            <person name="Sander Lower S.E."/>
            <person name="Weng J.-K."/>
        </authorList>
    </citation>
    <scope>NUCLEOTIDE SEQUENCE</scope>
    <source>
        <strain evidence="13">TRF0915ILg1</strain>
        <tissue evidence="13">Whole body</tissue>
    </source>
</reference>
<dbReference type="GO" id="GO:0005654">
    <property type="term" value="C:nucleoplasm"/>
    <property type="evidence" value="ECO:0007669"/>
    <property type="project" value="TreeGrafter"/>
</dbReference>
<feature type="domain" description="C2H2-type" evidence="11">
    <location>
        <begin position="298"/>
        <end position="325"/>
    </location>
</feature>
<dbReference type="FunFam" id="3.30.160.60:FF:000446">
    <property type="entry name" value="Zinc finger protein"/>
    <property type="match status" value="3"/>
</dbReference>
<feature type="binding site" evidence="10">
    <location>
        <position position="12"/>
    </location>
    <ligand>
        <name>Zn(2+)</name>
        <dbReference type="ChEBI" id="CHEBI:29105"/>
    </ligand>
</feature>
<feature type="domain" description="C2H2-type" evidence="11">
    <location>
        <begin position="326"/>
        <end position="353"/>
    </location>
</feature>
<dbReference type="EMBL" id="VTPC01000795">
    <property type="protein sequence ID" value="KAF2904319.1"/>
    <property type="molecule type" value="Genomic_DNA"/>
</dbReference>
<organism evidence="13 14">
    <name type="scientific">Ignelater luminosus</name>
    <name type="common">Cucubano</name>
    <name type="synonym">Pyrophorus luminosus</name>
    <dbReference type="NCBI Taxonomy" id="2038154"/>
    <lineage>
        <taxon>Eukaryota</taxon>
        <taxon>Metazoa</taxon>
        <taxon>Ecdysozoa</taxon>
        <taxon>Arthropoda</taxon>
        <taxon>Hexapoda</taxon>
        <taxon>Insecta</taxon>
        <taxon>Pterygota</taxon>
        <taxon>Neoptera</taxon>
        <taxon>Endopterygota</taxon>
        <taxon>Coleoptera</taxon>
        <taxon>Polyphaga</taxon>
        <taxon>Elateriformia</taxon>
        <taxon>Elateroidea</taxon>
        <taxon>Elateridae</taxon>
        <taxon>Agrypninae</taxon>
        <taxon>Pyrophorini</taxon>
        <taxon>Ignelater</taxon>
    </lineage>
</organism>
<comment type="caution">
    <text evidence="13">The sequence shown here is derived from an EMBL/GenBank/DDBJ whole genome shotgun (WGS) entry which is preliminary data.</text>
</comment>
<evidence type="ECO:0000256" key="6">
    <source>
        <dbReference type="ARBA" id="ARBA00023015"/>
    </source>
</evidence>
<dbReference type="PANTHER" id="PTHR24399:SF70">
    <property type="entry name" value="C2H2-TYPE DOMAIN-CONTAINING PROTEIN"/>
    <property type="match status" value="1"/>
</dbReference>
<feature type="domain" description="C2H2-type" evidence="11">
    <location>
        <begin position="186"/>
        <end position="213"/>
    </location>
</feature>
<evidence type="ECO:0000259" key="11">
    <source>
        <dbReference type="PROSITE" id="PS50157"/>
    </source>
</evidence>
<keyword evidence="6" id="KW-0805">Transcription regulation</keyword>
<feature type="domain" description="C2H2-type" evidence="11">
    <location>
        <begin position="270"/>
        <end position="297"/>
    </location>
</feature>
<keyword evidence="8" id="KW-0539">Nucleus</keyword>
<dbReference type="SMART" id="SM00355">
    <property type="entry name" value="ZnF_C2H2"/>
    <property type="match status" value="9"/>
</dbReference>